<reference evidence="5 6" key="1">
    <citation type="submission" date="2024-02" db="EMBL/GenBank/DDBJ databases">
        <title>Chromosome-scale genome assembly of the rough periwinkle Littorina saxatilis.</title>
        <authorList>
            <person name="De Jode A."/>
            <person name="Faria R."/>
            <person name="Formenti G."/>
            <person name="Sims Y."/>
            <person name="Smith T.P."/>
            <person name="Tracey A."/>
            <person name="Wood J.M.D."/>
            <person name="Zagrodzka Z.B."/>
            <person name="Johannesson K."/>
            <person name="Butlin R.K."/>
            <person name="Leder E.H."/>
        </authorList>
    </citation>
    <scope>NUCLEOTIDE SEQUENCE [LARGE SCALE GENOMIC DNA]</scope>
    <source>
        <strain evidence="5">Snail1</strain>
        <tissue evidence="5">Muscle</tissue>
    </source>
</reference>
<evidence type="ECO:0000256" key="2">
    <source>
        <dbReference type="ARBA" id="ARBA00019992"/>
    </source>
</evidence>
<comment type="caution">
    <text evidence="5">The sequence shown here is derived from an EMBL/GenBank/DDBJ whole genome shotgun (WGS) entry which is preliminary data.</text>
</comment>
<name>A0AAN9ARP7_9CAEN</name>
<sequence length="467" mass="52733">MVSQHCHWRTVEEWRDLNVPLSTPSNEASRMYDATLTQLTAFWDDPSVGGIPATLKLMMDADPNFVVGQAMTVGLQLLGTGTSTRRDPKLKTTVEDLVTKAEGQPNLAPAEKKHVKAVKQWADGYLREACVTWEDILVDHPHDLLALRSAYMSYIYTGNSAQIRDSPARVLPEWSPSTPLYSFLLGMHAFGLEETNMYDRAEKQALRALELNRHDTWATHSMSHVLEMTGQQDRGIHFLRSTLDNWEVCGSLACHNWWHLALHYIEKGEYLEALEIFDSEVKPRCVKKREMLCIADAASLLFRLELEGVNVVNKWRDIQDVSESHLEDAVFAFNDLQLMMSCLGSGDKKASQHLLQSLEEHVRNGQGTTRDVHSHTGLKICKALTAYKEGDFAQATDIMYPLRYDVLTLGGSHAQRDVFNIFLIVSALQSPKAEHHRKARALLAERKGLRENSPLTDRLIARVTAFA</sequence>
<dbReference type="InterPro" id="IPR033891">
    <property type="entry name" value="TTC38"/>
</dbReference>
<dbReference type="EMBL" id="JBAMIC010000022">
    <property type="protein sequence ID" value="KAK7091897.1"/>
    <property type="molecule type" value="Genomic_DNA"/>
</dbReference>
<keyword evidence="4" id="KW-0802">TPR repeat</keyword>
<accession>A0AAN9ARP7</accession>
<dbReference type="CDD" id="cd05804">
    <property type="entry name" value="StaR_like"/>
    <property type="match status" value="1"/>
</dbReference>
<evidence type="ECO:0000256" key="3">
    <source>
        <dbReference type="ARBA" id="ARBA00022737"/>
    </source>
</evidence>
<dbReference type="Proteomes" id="UP001374579">
    <property type="component" value="Unassembled WGS sequence"/>
</dbReference>
<proteinExistence type="inferred from homology"/>
<evidence type="ECO:0000313" key="6">
    <source>
        <dbReference type="Proteomes" id="UP001374579"/>
    </source>
</evidence>
<organism evidence="5 6">
    <name type="scientific">Littorina saxatilis</name>
    <dbReference type="NCBI Taxonomy" id="31220"/>
    <lineage>
        <taxon>Eukaryota</taxon>
        <taxon>Metazoa</taxon>
        <taxon>Spiralia</taxon>
        <taxon>Lophotrochozoa</taxon>
        <taxon>Mollusca</taxon>
        <taxon>Gastropoda</taxon>
        <taxon>Caenogastropoda</taxon>
        <taxon>Littorinimorpha</taxon>
        <taxon>Littorinoidea</taxon>
        <taxon>Littorinidae</taxon>
        <taxon>Littorina</taxon>
    </lineage>
</organism>
<dbReference type="InterPro" id="IPR011990">
    <property type="entry name" value="TPR-like_helical_dom_sf"/>
</dbReference>
<dbReference type="AlphaFoldDB" id="A0AAN9ARP7"/>
<dbReference type="Gene3D" id="1.25.40.10">
    <property type="entry name" value="Tetratricopeptide repeat domain"/>
    <property type="match status" value="1"/>
</dbReference>
<keyword evidence="3" id="KW-0677">Repeat</keyword>
<evidence type="ECO:0000256" key="4">
    <source>
        <dbReference type="ARBA" id="ARBA00022803"/>
    </source>
</evidence>
<dbReference type="PANTHER" id="PTHR16263:SF4">
    <property type="entry name" value="TETRATRICOPEPTIDE REPEAT PROTEIN 38"/>
    <property type="match status" value="1"/>
</dbReference>
<keyword evidence="6" id="KW-1185">Reference proteome</keyword>
<dbReference type="PANTHER" id="PTHR16263">
    <property type="entry name" value="TETRATRICOPEPTIDE REPEAT PROTEIN 38"/>
    <property type="match status" value="1"/>
</dbReference>
<dbReference type="SUPFAM" id="SSF48452">
    <property type="entry name" value="TPR-like"/>
    <property type="match status" value="1"/>
</dbReference>
<comment type="similarity">
    <text evidence="1">Belongs to the TTC38 family.</text>
</comment>
<gene>
    <name evidence="5" type="ORF">V1264_009517</name>
</gene>
<evidence type="ECO:0000313" key="5">
    <source>
        <dbReference type="EMBL" id="KAK7091897.1"/>
    </source>
</evidence>
<evidence type="ECO:0000256" key="1">
    <source>
        <dbReference type="ARBA" id="ARBA00005857"/>
    </source>
</evidence>
<protein>
    <recommendedName>
        <fullName evidence="2">Tetratricopeptide repeat protein 38</fullName>
    </recommendedName>
</protein>